<sequence>MESELIGEVKLRNCHLVYREGSNYRVDVIKTQRPTIVFTKNITCEVVEYLYNQLKGHQVNKDEAANVLKPVASQLDLPYSYGHQLSYYTQEVLVVLVAIGRASLSQQIGRGCCYTILRTC</sequence>
<dbReference type="KEGG" id="oni:Osc7112_5346"/>
<name>K9VPX0_9CYAN</name>
<dbReference type="STRING" id="179408.Osc7112_5346"/>
<dbReference type="Proteomes" id="UP000010478">
    <property type="component" value="Chromosome"/>
</dbReference>
<dbReference type="AlphaFoldDB" id="K9VPX0"/>
<dbReference type="RefSeq" id="WP_015178797.1">
    <property type="nucleotide sequence ID" value="NC_019729.1"/>
</dbReference>
<protein>
    <submittedName>
        <fullName evidence="1">Uncharacterized protein</fullName>
    </submittedName>
</protein>
<keyword evidence="2" id="KW-1185">Reference proteome</keyword>
<dbReference type="EMBL" id="CP003614">
    <property type="protein sequence ID" value="AFZ09584.1"/>
    <property type="molecule type" value="Genomic_DNA"/>
</dbReference>
<accession>K9VPX0</accession>
<evidence type="ECO:0000313" key="1">
    <source>
        <dbReference type="EMBL" id="AFZ09584.1"/>
    </source>
</evidence>
<organism evidence="1 2">
    <name type="scientific">Phormidium nigroviride PCC 7112</name>
    <dbReference type="NCBI Taxonomy" id="179408"/>
    <lineage>
        <taxon>Bacteria</taxon>
        <taxon>Bacillati</taxon>
        <taxon>Cyanobacteriota</taxon>
        <taxon>Cyanophyceae</taxon>
        <taxon>Oscillatoriophycideae</taxon>
        <taxon>Oscillatoriales</taxon>
        <taxon>Oscillatoriaceae</taxon>
        <taxon>Phormidium</taxon>
    </lineage>
</organism>
<dbReference type="HOGENOM" id="CLU_2047322_0_0_3"/>
<dbReference type="OrthoDB" id="9954835at2"/>
<proteinExistence type="predicted"/>
<reference evidence="1 2" key="1">
    <citation type="submission" date="2012-05" db="EMBL/GenBank/DDBJ databases">
        <title>Finished chromosome of genome of Oscillatoria sp. PCC 7112.</title>
        <authorList>
            <consortium name="US DOE Joint Genome Institute"/>
            <person name="Gugger M."/>
            <person name="Coursin T."/>
            <person name="Rippka R."/>
            <person name="Tandeau De Marsac N."/>
            <person name="Huntemann M."/>
            <person name="Wei C.-L."/>
            <person name="Han J."/>
            <person name="Detter J.C."/>
            <person name="Han C."/>
            <person name="Tapia R."/>
            <person name="Davenport K."/>
            <person name="Daligault H."/>
            <person name="Erkkila T."/>
            <person name="Gu W."/>
            <person name="Munk A.C.C."/>
            <person name="Teshima H."/>
            <person name="Xu Y."/>
            <person name="Chain P."/>
            <person name="Chen A."/>
            <person name="Krypides N."/>
            <person name="Mavromatis K."/>
            <person name="Markowitz V."/>
            <person name="Szeto E."/>
            <person name="Ivanova N."/>
            <person name="Mikhailova N."/>
            <person name="Ovchinnikova G."/>
            <person name="Pagani I."/>
            <person name="Pati A."/>
            <person name="Goodwin L."/>
            <person name="Peters L."/>
            <person name="Pitluck S."/>
            <person name="Woyke T."/>
            <person name="Kerfeld C."/>
        </authorList>
    </citation>
    <scope>NUCLEOTIDE SEQUENCE [LARGE SCALE GENOMIC DNA]</scope>
    <source>
        <strain evidence="1 2">PCC 7112</strain>
    </source>
</reference>
<evidence type="ECO:0000313" key="2">
    <source>
        <dbReference type="Proteomes" id="UP000010478"/>
    </source>
</evidence>
<gene>
    <name evidence="1" type="ORF">Osc7112_5346</name>
</gene>